<evidence type="ECO:0000256" key="2">
    <source>
        <dbReference type="ARBA" id="ARBA00022747"/>
    </source>
</evidence>
<keyword evidence="5" id="KW-0255">Endonuclease</keyword>
<evidence type="ECO:0000313" key="5">
    <source>
        <dbReference type="EMBL" id="PZA04669.1"/>
    </source>
</evidence>
<keyword evidence="3" id="KW-0238">DNA-binding</keyword>
<keyword evidence="5" id="KW-0378">Hydrolase</keyword>
<dbReference type="InterPro" id="IPR000055">
    <property type="entry name" value="Restrct_endonuc_typeI_TRD"/>
</dbReference>
<feature type="domain" description="Type I restriction modification DNA specificity" evidence="4">
    <location>
        <begin position="212"/>
        <end position="363"/>
    </location>
</feature>
<dbReference type="PANTHER" id="PTHR30408:SF12">
    <property type="entry name" value="TYPE I RESTRICTION ENZYME MJAVIII SPECIFICITY SUBUNIT"/>
    <property type="match status" value="1"/>
</dbReference>
<dbReference type="PANTHER" id="PTHR30408">
    <property type="entry name" value="TYPE-1 RESTRICTION ENZYME ECOKI SPECIFICITY PROTEIN"/>
    <property type="match status" value="1"/>
</dbReference>
<gene>
    <name evidence="5" type="ORF">DNF10_04870</name>
</gene>
<comment type="similarity">
    <text evidence="1">Belongs to the type-I restriction system S methylase family.</text>
</comment>
<dbReference type="InterPro" id="IPR044946">
    <property type="entry name" value="Restrct_endonuc_typeI_TRD_sf"/>
</dbReference>
<keyword evidence="2" id="KW-0680">Restriction system</keyword>
<dbReference type="Pfam" id="PF01420">
    <property type="entry name" value="Methylase_S"/>
    <property type="match status" value="2"/>
</dbReference>
<protein>
    <submittedName>
        <fullName evidence="5">Restriction endonuclease subunit S</fullName>
    </submittedName>
</protein>
<evidence type="ECO:0000256" key="3">
    <source>
        <dbReference type="ARBA" id="ARBA00023125"/>
    </source>
</evidence>
<dbReference type="Gene3D" id="3.90.220.20">
    <property type="entry name" value="DNA methylase specificity domains"/>
    <property type="match status" value="2"/>
</dbReference>
<accession>A0A323TXY2</accession>
<reference evidence="5" key="1">
    <citation type="submission" date="2018-06" db="EMBL/GenBank/DDBJ databases">
        <title>Sequence of the Fusobacterium nucleatum str. 12230 genome.</title>
        <authorList>
            <person name="Navarre W."/>
        </authorList>
    </citation>
    <scope>NUCLEOTIDE SEQUENCE [LARGE SCALE GENOMIC DNA]</scope>
    <source>
        <strain evidence="5">12230</strain>
    </source>
</reference>
<dbReference type="GO" id="GO:0009307">
    <property type="term" value="P:DNA restriction-modification system"/>
    <property type="evidence" value="ECO:0007669"/>
    <property type="project" value="UniProtKB-KW"/>
</dbReference>
<dbReference type="EMBL" id="QKOC01000005">
    <property type="protein sequence ID" value="PZA04669.1"/>
    <property type="molecule type" value="Genomic_DNA"/>
</dbReference>
<evidence type="ECO:0000256" key="1">
    <source>
        <dbReference type="ARBA" id="ARBA00010923"/>
    </source>
</evidence>
<name>A0A323TXY2_FUSNU</name>
<feature type="domain" description="Type I restriction modification DNA specificity" evidence="4">
    <location>
        <begin position="3"/>
        <end position="184"/>
    </location>
</feature>
<evidence type="ECO:0000259" key="4">
    <source>
        <dbReference type="Pfam" id="PF01420"/>
    </source>
</evidence>
<dbReference type="GO" id="GO:0003677">
    <property type="term" value="F:DNA binding"/>
    <property type="evidence" value="ECO:0007669"/>
    <property type="project" value="UniProtKB-KW"/>
</dbReference>
<dbReference type="SUPFAM" id="SSF116734">
    <property type="entry name" value="DNA methylase specificity domain"/>
    <property type="match status" value="2"/>
</dbReference>
<dbReference type="InterPro" id="IPR052021">
    <property type="entry name" value="Type-I_RS_S_subunit"/>
</dbReference>
<organism evidence="5">
    <name type="scientific">Fusobacterium nucleatum</name>
    <dbReference type="NCBI Taxonomy" id="851"/>
    <lineage>
        <taxon>Bacteria</taxon>
        <taxon>Fusobacteriati</taxon>
        <taxon>Fusobacteriota</taxon>
        <taxon>Fusobacteriia</taxon>
        <taxon>Fusobacteriales</taxon>
        <taxon>Fusobacteriaceae</taxon>
        <taxon>Fusobacterium</taxon>
    </lineage>
</organism>
<proteinExistence type="inferred from homology"/>
<keyword evidence="5" id="KW-0540">Nuclease</keyword>
<comment type="caution">
    <text evidence="5">The sequence shown here is derived from an EMBL/GenBank/DDBJ whole genome shotgun (WGS) entry which is preliminary data.</text>
</comment>
<sequence>MNKNIQYKKLTDICEIITGEWGTEIKENSQNIVSVIRTTNFLNNGKIDIQNKELVKREMDKNKIEQKKLKKGDIIIEKSGGSPNQPVGRVVFFNLNSNDIFLCNNFTSILRIKEKINSKYIFYFLRNSYKNNKVLKFQNKTTGIINLKLQDYLNGSCIYLPELRIQNKVVNILDILESILEKNQNYLNYLKELTKSLFTKYSDSKIVKSFYIKDISSELFAGGDKPNDYSETTSKEYIYPVYSNGEKKEGLLCFSKTFKVDKEALTISARGTIGFTVIRKACFTPVVRLITLIPNKNNNIIYLKYAIEELNLKKLGSGVAQLTIPVFSKYKLNLPPIELQNKFAERIEKIEKLKFEIEKSIEESQKLYNSLISKYFDN</sequence>
<dbReference type="GO" id="GO:0004519">
    <property type="term" value="F:endonuclease activity"/>
    <property type="evidence" value="ECO:0007669"/>
    <property type="project" value="UniProtKB-KW"/>
</dbReference>
<dbReference type="AlphaFoldDB" id="A0A323TXY2"/>